<reference evidence="3" key="1">
    <citation type="submission" date="2017-04" db="EMBL/GenBank/DDBJ databases">
        <authorList>
            <person name="Varghese N."/>
            <person name="Submissions S."/>
        </authorList>
    </citation>
    <scope>NUCLEOTIDE SEQUENCE [LARGE SCALE GENOMIC DNA]</scope>
    <source>
        <strain evidence="3">RKEM611</strain>
    </source>
</reference>
<dbReference type="PANTHER" id="PTHR31649:SF1">
    <property type="entry name" value="FARNESOIC ACID O-METHYL TRANSFERASE DOMAIN-CONTAINING PROTEIN"/>
    <property type="match status" value="1"/>
</dbReference>
<dbReference type="PROSITE" id="PS51257">
    <property type="entry name" value="PROKAR_LIPOPROTEIN"/>
    <property type="match status" value="1"/>
</dbReference>
<dbReference type="Proteomes" id="UP000192907">
    <property type="component" value="Unassembled WGS sequence"/>
</dbReference>
<keyword evidence="3" id="KW-1185">Reference proteome</keyword>
<evidence type="ECO:0000313" key="3">
    <source>
        <dbReference type="Proteomes" id="UP000192907"/>
    </source>
</evidence>
<evidence type="ECO:0000256" key="1">
    <source>
        <dbReference type="SAM" id="MobiDB-lite"/>
    </source>
</evidence>
<proteinExistence type="predicted"/>
<dbReference type="RefSeq" id="WP_159455169.1">
    <property type="nucleotide sequence ID" value="NZ_FWZT01000003.1"/>
</dbReference>
<dbReference type="PANTHER" id="PTHR31649">
    <property type="entry name" value="AGAP009604-PA"/>
    <property type="match status" value="1"/>
</dbReference>
<dbReference type="Pfam" id="PF11901">
    <property type="entry name" value="DM9"/>
    <property type="match status" value="1"/>
</dbReference>
<evidence type="ECO:0000313" key="2">
    <source>
        <dbReference type="EMBL" id="SMF01886.1"/>
    </source>
</evidence>
<name>A0A1Y6BBN5_9BACT</name>
<sequence>MKKLTWLWLVGFQWMIGCNSNDLVDAIQTKTPAQQDSAESLVGDDDDESIAYPVNISGAYLYCQIEQEADEVSNGLVGCALQDIESNRKINYGEKESLFSWDVKVNDSRISIETTRQVSNARWHVRHTVVGNDVNVVNNSLRSMIFTVQVPGQQEIETNVNEANDNIELGSIMFTPQPFLHWQENSGAPMPTNALTAGTEQGRQVELAICRSYHSDGIFPGKLRTHYVDNNYSVCFTAVNGVSHQSIDDSLQVAHKHEVLVVDAGDNFQWVAVNNGVIPEQAVVTGRLADGAALYSCRDLEGGQPSDPTRPANDPNGEYTPGYVSVDGGQCIYEFYGMKQSDNFEVLVKL</sequence>
<accession>A0A1Y6BBN5</accession>
<protein>
    <submittedName>
        <fullName evidence="2">Uncharacterized protein</fullName>
    </submittedName>
</protein>
<organism evidence="2 3">
    <name type="scientific">Pseudobacteriovorax antillogorgiicola</name>
    <dbReference type="NCBI Taxonomy" id="1513793"/>
    <lineage>
        <taxon>Bacteria</taxon>
        <taxon>Pseudomonadati</taxon>
        <taxon>Bdellovibrionota</taxon>
        <taxon>Oligoflexia</taxon>
        <taxon>Oligoflexales</taxon>
        <taxon>Pseudobacteriovoracaceae</taxon>
        <taxon>Pseudobacteriovorax</taxon>
    </lineage>
</organism>
<dbReference type="SMART" id="SM00696">
    <property type="entry name" value="DM9"/>
    <property type="match status" value="1"/>
</dbReference>
<feature type="region of interest" description="Disordered" evidence="1">
    <location>
        <begin position="300"/>
        <end position="320"/>
    </location>
</feature>
<dbReference type="InterPro" id="IPR006616">
    <property type="entry name" value="DM9_repeat"/>
</dbReference>
<gene>
    <name evidence="2" type="ORF">SAMN06296036_103219</name>
</gene>
<dbReference type="AlphaFoldDB" id="A0A1Y6BBN5"/>
<dbReference type="EMBL" id="FWZT01000003">
    <property type="protein sequence ID" value="SMF01886.1"/>
    <property type="molecule type" value="Genomic_DNA"/>
</dbReference>